<dbReference type="GO" id="GO:0007076">
    <property type="term" value="P:mitotic chromosome condensation"/>
    <property type="evidence" value="ECO:0007669"/>
    <property type="project" value="InterPro"/>
</dbReference>
<dbReference type="InterPro" id="IPR032682">
    <property type="entry name" value="Cnd1_C"/>
</dbReference>
<dbReference type="GO" id="GO:0000796">
    <property type="term" value="C:condensin complex"/>
    <property type="evidence" value="ECO:0007669"/>
    <property type="project" value="TreeGrafter"/>
</dbReference>
<keyword evidence="8" id="KW-1185">Reference proteome</keyword>
<dbReference type="Pfam" id="PF12717">
    <property type="entry name" value="Cnd1"/>
    <property type="match status" value="1"/>
</dbReference>
<protein>
    <recommendedName>
        <fullName evidence="6">Condensin complex subunit 1 C-terminal domain-containing protein</fullName>
    </recommendedName>
</protein>
<reference evidence="7 8" key="1">
    <citation type="submission" date="2024-01" db="EMBL/GenBank/DDBJ databases">
        <title>Genome assemblies of Stephania.</title>
        <authorList>
            <person name="Yang L."/>
        </authorList>
    </citation>
    <scope>NUCLEOTIDE SEQUENCE [LARGE SCALE GENOMIC DNA]</scope>
    <source>
        <strain evidence="7">QJT</strain>
        <tissue evidence="7">Leaf</tissue>
    </source>
</reference>
<dbReference type="Proteomes" id="UP001417504">
    <property type="component" value="Unassembled WGS sequence"/>
</dbReference>
<dbReference type="AlphaFoldDB" id="A0AAP0EBX3"/>
<proteinExistence type="predicted"/>
<evidence type="ECO:0000313" key="8">
    <source>
        <dbReference type="Proteomes" id="UP001417504"/>
    </source>
</evidence>
<dbReference type="GO" id="GO:0051301">
    <property type="term" value="P:cell division"/>
    <property type="evidence" value="ECO:0007669"/>
    <property type="project" value="UniProtKB-KW"/>
</dbReference>
<keyword evidence="4" id="KW-0539">Nucleus</keyword>
<dbReference type="GO" id="GO:0005634">
    <property type="term" value="C:nucleus"/>
    <property type="evidence" value="ECO:0007669"/>
    <property type="project" value="UniProtKB-SubCell"/>
</dbReference>
<evidence type="ECO:0000256" key="1">
    <source>
        <dbReference type="ARBA" id="ARBA00004123"/>
    </source>
</evidence>
<dbReference type="GO" id="GO:0010032">
    <property type="term" value="P:meiotic chromosome condensation"/>
    <property type="evidence" value="ECO:0007669"/>
    <property type="project" value="TreeGrafter"/>
</dbReference>
<evidence type="ECO:0000313" key="7">
    <source>
        <dbReference type="EMBL" id="KAK9090430.1"/>
    </source>
</evidence>
<keyword evidence="3" id="KW-0498">Mitosis</keyword>
<dbReference type="PANTHER" id="PTHR14222">
    <property type="entry name" value="CONDENSIN"/>
    <property type="match status" value="1"/>
</dbReference>
<evidence type="ECO:0000256" key="5">
    <source>
        <dbReference type="ARBA" id="ARBA00023306"/>
    </source>
</evidence>
<evidence type="ECO:0000256" key="2">
    <source>
        <dbReference type="ARBA" id="ARBA00022618"/>
    </source>
</evidence>
<dbReference type="EMBL" id="JBBNAE010000010">
    <property type="protein sequence ID" value="KAK9090430.1"/>
    <property type="molecule type" value="Genomic_DNA"/>
</dbReference>
<keyword evidence="2" id="KW-0132">Cell division</keyword>
<comment type="caution">
    <text evidence="7">The sequence shown here is derived from an EMBL/GenBank/DDBJ whole genome shotgun (WGS) entry which is preliminary data.</text>
</comment>
<sequence length="126" mass="14929">MYARLRDPSPSVRKNAVLVLSHPILNDMMKDWLTPYTLYADAKQWEYISYCLSQLSFTEKGMKKLMESFKIYQHVLCEDSVMENFKNIIGKGKKFTKPELKSCIEEFEEKLNAFHADKRKNKRQLL</sequence>
<accession>A0AAP0EBX3</accession>
<evidence type="ECO:0000256" key="4">
    <source>
        <dbReference type="ARBA" id="ARBA00023242"/>
    </source>
</evidence>
<gene>
    <name evidence="7" type="ORF">Sjap_023607</name>
</gene>
<evidence type="ECO:0000259" key="6">
    <source>
        <dbReference type="Pfam" id="PF12717"/>
    </source>
</evidence>
<keyword evidence="5" id="KW-0131">Cell cycle</keyword>
<feature type="domain" description="Condensin complex subunit 1 C-terminal" evidence="6">
    <location>
        <begin position="1"/>
        <end position="31"/>
    </location>
</feature>
<dbReference type="GO" id="GO:0042393">
    <property type="term" value="F:histone binding"/>
    <property type="evidence" value="ECO:0007669"/>
    <property type="project" value="TreeGrafter"/>
</dbReference>
<dbReference type="InterPro" id="IPR026971">
    <property type="entry name" value="CND1/NCAPD3"/>
</dbReference>
<dbReference type="GO" id="GO:0000779">
    <property type="term" value="C:condensed chromosome, centromeric region"/>
    <property type="evidence" value="ECO:0007669"/>
    <property type="project" value="TreeGrafter"/>
</dbReference>
<name>A0AAP0EBX3_9MAGN</name>
<evidence type="ECO:0000256" key="3">
    <source>
        <dbReference type="ARBA" id="ARBA00022776"/>
    </source>
</evidence>
<organism evidence="7 8">
    <name type="scientific">Stephania japonica</name>
    <dbReference type="NCBI Taxonomy" id="461633"/>
    <lineage>
        <taxon>Eukaryota</taxon>
        <taxon>Viridiplantae</taxon>
        <taxon>Streptophyta</taxon>
        <taxon>Embryophyta</taxon>
        <taxon>Tracheophyta</taxon>
        <taxon>Spermatophyta</taxon>
        <taxon>Magnoliopsida</taxon>
        <taxon>Ranunculales</taxon>
        <taxon>Menispermaceae</taxon>
        <taxon>Menispermoideae</taxon>
        <taxon>Cissampelideae</taxon>
        <taxon>Stephania</taxon>
    </lineage>
</organism>
<comment type="subcellular location">
    <subcellularLocation>
        <location evidence="1">Nucleus</location>
    </subcellularLocation>
</comment>
<dbReference type="PANTHER" id="PTHR14222:SF2">
    <property type="entry name" value="CONDENSIN COMPLEX SUBUNIT 1"/>
    <property type="match status" value="1"/>
</dbReference>